<feature type="region of interest" description="Disordered" evidence="2">
    <location>
        <begin position="207"/>
        <end position="244"/>
    </location>
</feature>
<dbReference type="PANTHER" id="PTHR43215:SF14">
    <property type="entry name" value="RADIAL SPOKE HEAD 1 HOMOLOG"/>
    <property type="match status" value="1"/>
</dbReference>
<reference evidence="3 4" key="1">
    <citation type="submission" date="2024-10" db="EMBL/GenBank/DDBJ databases">
        <title>Updated reference genomes for cyclostephanoid diatoms.</title>
        <authorList>
            <person name="Roberts W.R."/>
            <person name="Alverson A.J."/>
        </authorList>
    </citation>
    <scope>NUCLEOTIDE SEQUENCE [LARGE SCALE GENOMIC DNA]</scope>
    <source>
        <strain evidence="3 4">AJA228-03</strain>
    </source>
</reference>
<feature type="compositionally biased region" description="Low complexity" evidence="2">
    <location>
        <begin position="96"/>
        <end position="105"/>
    </location>
</feature>
<feature type="compositionally biased region" description="Basic and acidic residues" evidence="2">
    <location>
        <begin position="323"/>
        <end position="332"/>
    </location>
</feature>
<evidence type="ECO:0000313" key="3">
    <source>
        <dbReference type="EMBL" id="KAL3822663.1"/>
    </source>
</evidence>
<sequence length="941" mass="104551">MRSIEDDLFKLLRLMEKNEGVRATDRRDHLGTYGEDERSTVTWNGKIESMEEILLRIARELRNDDDDVAGDASSAAAIPTDKKGEVDTSSSPPPSSSGGDVDVVGMMETIYGAPSDQQQRRRQIRQRQQPRPPPQWQQNRGSVVVVDEHPLSGEIQSFDRSVLRKKFLDLPGSSSSSPRPLTGGVVGFAKSGDEYIDGSYAGNWPQSLGPCRRDAESDHGDGTGRDRYDASVGGFEDDSSHGDEYDVMPICDGGASDDAECHEDIGDVVGIEYGKVPPPEVDVATYAFEAGTTGVKEMGTFGGSVQSSGIAANLREAPDDEAVEKSVGRERSIGCGASSPKDKMPQRELPVPDGSDDDTDTVEDLADGVDEFSARCNIIEGSAAIEPDDSHDAVEIEEESRLLLGMREISDHNEQALIENCAMLQQSMDKIISDAWRKEGHTVSLCRLVGEDDADEGGPITAINGYFAGELTERIHDYGSDDDDFMYNAREPKGEENFQQQLFDKIEEHLHNAYIAKETKDEDNKYNAREPKDEVKFHQQSFEKIKEHLRTDFIAEEMKDEVKDHAHACSSETDNSNGSESNDDDENDAGVSENVKGSQPEDNVRTSIQTDVSIKRSANHDDATNLEESKDLHSAEDIILQQDTTQQHVIATDAALSIKKLSGSEETVRQYIIDTPEGIKQNKARLDGTDKDLSITYYQHIEAKCTKPLSTKTQKENPFANRLCRRKLFQPKGSLELTLDVAKNSFLSPRGRQVLVVSKDNDKYLVPRYGPPPLPPQPSKAGAPLYKKGQKDSGYYIYISSSGNKYAGNFKDGMRHGYGIATYHDGEVFNGEWRRGRRHGRGVLHLVNCEVFDGVWSANKKHGLGVYYWTDGEVDVSWYEDNVRVESLRWTRDRRRAYLLDLTSSKKEPISLTRAASIVQEWERKHDVNDVIGANALLLFS</sequence>
<feature type="compositionally biased region" description="Low complexity" evidence="2">
    <location>
        <begin position="570"/>
        <end position="580"/>
    </location>
</feature>
<evidence type="ECO:0000313" key="4">
    <source>
        <dbReference type="Proteomes" id="UP001530377"/>
    </source>
</evidence>
<evidence type="ECO:0000256" key="2">
    <source>
        <dbReference type="SAM" id="MobiDB-lite"/>
    </source>
</evidence>
<evidence type="ECO:0000256" key="1">
    <source>
        <dbReference type="ARBA" id="ARBA00022737"/>
    </source>
</evidence>
<dbReference type="InterPro" id="IPR003409">
    <property type="entry name" value="MORN"/>
</dbReference>
<dbReference type="Pfam" id="PF02493">
    <property type="entry name" value="MORN"/>
    <property type="match status" value="3"/>
</dbReference>
<feature type="region of interest" description="Disordered" evidence="2">
    <location>
        <begin position="561"/>
        <end position="623"/>
    </location>
</feature>
<comment type="caution">
    <text evidence="3">The sequence shown here is derived from an EMBL/GenBank/DDBJ whole genome shotgun (WGS) entry which is preliminary data.</text>
</comment>
<organism evidence="3 4">
    <name type="scientific">Cyclostephanos tholiformis</name>
    <dbReference type="NCBI Taxonomy" id="382380"/>
    <lineage>
        <taxon>Eukaryota</taxon>
        <taxon>Sar</taxon>
        <taxon>Stramenopiles</taxon>
        <taxon>Ochrophyta</taxon>
        <taxon>Bacillariophyta</taxon>
        <taxon>Coscinodiscophyceae</taxon>
        <taxon>Thalassiosirophycidae</taxon>
        <taxon>Stephanodiscales</taxon>
        <taxon>Stephanodiscaceae</taxon>
        <taxon>Cyclostephanos</taxon>
    </lineage>
</organism>
<keyword evidence="1" id="KW-0677">Repeat</keyword>
<dbReference type="Gene3D" id="2.20.110.10">
    <property type="entry name" value="Histone H3 K4-specific methyltransferase SET7/9 N-terminal domain"/>
    <property type="match status" value="1"/>
</dbReference>
<proteinExistence type="predicted"/>
<feature type="compositionally biased region" description="Polar residues" evidence="2">
    <location>
        <begin position="595"/>
        <end position="612"/>
    </location>
</feature>
<gene>
    <name evidence="3" type="ORF">ACHAXA_001816</name>
</gene>
<dbReference type="PANTHER" id="PTHR43215">
    <property type="entry name" value="RADIAL SPOKE HEAD 1 HOMOLOG"/>
    <property type="match status" value="1"/>
</dbReference>
<protein>
    <submittedName>
        <fullName evidence="3">Uncharacterized protein</fullName>
    </submittedName>
</protein>
<dbReference type="Proteomes" id="UP001530377">
    <property type="component" value="Unassembled WGS sequence"/>
</dbReference>
<feature type="region of interest" description="Disordered" evidence="2">
    <location>
        <begin position="67"/>
        <end position="142"/>
    </location>
</feature>
<accession>A0ABD3SE50</accession>
<name>A0ABD3SE50_9STRA</name>
<feature type="region of interest" description="Disordered" evidence="2">
    <location>
        <begin position="318"/>
        <end position="360"/>
    </location>
</feature>
<feature type="compositionally biased region" description="Basic and acidic residues" evidence="2">
    <location>
        <begin position="211"/>
        <end position="229"/>
    </location>
</feature>
<keyword evidence="4" id="KW-1185">Reference proteome</keyword>
<dbReference type="EMBL" id="JALLPB020000059">
    <property type="protein sequence ID" value="KAL3822663.1"/>
    <property type="molecule type" value="Genomic_DNA"/>
</dbReference>
<dbReference type="SMART" id="SM00698">
    <property type="entry name" value="MORN"/>
    <property type="match status" value="3"/>
</dbReference>
<dbReference type="SUPFAM" id="SSF82185">
    <property type="entry name" value="Histone H3 K4-specific methyltransferase SET7/9 N-terminal domain"/>
    <property type="match status" value="1"/>
</dbReference>
<dbReference type="AlphaFoldDB" id="A0ABD3SE50"/>